<dbReference type="Proteomes" id="UP001283361">
    <property type="component" value="Unassembled WGS sequence"/>
</dbReference>
<keyword evidence="2" id="KW-1185">Reference proteome</keyword>
<protein>
    <submittedName>
        <fullName evidence="1">Uncharacterized protein</fullName>
    </submittedName>
</protein>
<dbReference type="EMBL" id="JAWDGP010006383">
    <property type="protein sequence ID" value="KAK3741951.1"/>
    <property type="molecule type" value="Genomic_DNA"/>
</dbReference>
<accession>A0AAE1CX02</accession>
<reference evidence="1" key="1">
    <citation type="journal article" date="2023" name="G3 (Bethesda)">
        <title>A reference genome for the long-term kleptoplast-retaining sea slug Elysia crispata morphotype clarki.</title>
        <authorList>
            <person name="Eastman K.E."/>
            <person name="Pendleton A.L."/>
            <person name="Shaikh M.A."/>
            <person name="Suttiyut T."/>
            <person name="Ogas R."/>
            <person name="Tomko P."/>
            <person name="Gavelis G."/>
            <person name="Widhalm J.R."/>
            <person name="Wisecaver J.H."/>
        </authorList>
    </citation>
    <scope>NUCLEOTIDE SEQUENCE</scope>
    <source>
        <strain evidence="1">ECLA1</strain>
    </source>
</reference>
<organism evidence="1 2">
    <name type="scientific">Elysia crispata</name>
    <name type="common">lettuce slug</name>
    <dbReference type="NCBI Taxonomy" id="231223"/>
    <lineage>
        <taxon>Eukaryota</taxon>
        <taxon>Metazoa</taxon>
        <taxon>Spiralia</taxon>
        <taxon>Lophotrochozoa</taxon>
        <taxon>Mollusca</taxon>
        <taxon>Gastropoda</taxon>
        <taxon>Heterobranchia</taxon>
        <taxon>Euthyneura</taxon>
        <taxon>Panpulmonata</taxon>
        <taxon>Sacoglossa</taxon>
        <taxon>Placobranchoidea</taxon>
        <taxon>Plakobranchidae</taxon>
        <taxon>Elysia</taxon>
    </lineage>
</organism>
<evidence type="ECO:0000313" key="1">
    <source>
        <dbReference type="EMBL" id="KAK3741951.1"/>
    </source>
</evidence>
<name>A0AAE1CX02_9GAST</name>
<evidence type="ECO:0000313" key="2">
    <source>
        <dbReference type="Proteomes" id="UP001283361"/>
    </source>
</evidence>
<gene>
    <name evidence="1" type="ORF">RRG08_024697</name>
</gene>
<dbReference type="AlphaFoldDB" id="A0AAE1CX02"/>
<proteinExistence type="predicted"/>
<sequence>MTDGGVSKLNKFEISEVQPGCEGWSNPSRFCLGPSVTVTPYTPPLQLLLRRLHAMELDVWVAAFGGVDADFRV</sequence>
<comment type="caution">
    <text evidence="1">The sequence shown here is derived from an EMBL/GenBank/DDBJ whole genome shotgun (WGS) entry which is preliminary data.</text>
</comment>